<feature type="region of interest" description="Disordered" evidence="1">
    <location>
        <begin position="137"/>
        <end position="156"/>
    </location>
</feature>
<keyword evidence="4" id="KW-1185">Reference proteome</keyword>
<comment type="caution">
    <text evidence="3">The sequence shown here is derived from an EMBL/GenBank/DDBJ whole genome shotgun (WGS) entry which is preliminary data.</text>
</comment>
<accession>A0ABT7H6S9</accession>
<evidence type="ECO:0000313" key="4">
    <source>
        <dbReference type="Proteomes" id="UP001223390"/>
    </source>
</evidence>
<feature type="signal peptide" evidence="2">
    <location>
        <begin position="1"/>
        <end position="29"/>
    </location>
</feature>
<reference evidence="3 4" key="1">
    <citation type="submission" date="2023-05" db="EMBL/GenBank/DDBJ databases">
        <title>Sequencing and Assembly of Streptomyces sp. NP73.</title>
        <authorList>
            <person name="Konwar A.N."/>
            <person name="Saikia K."/>
            <person name="Thakur D."/>
        </authorList>
    </citation>
    <scope>NUCLEOTIDE SEQUENCE [LARGE SCALE GENOMIC DNA]</scope>
    <source>
        <strain evidence="3 4">NP73</strain>
    </source>
</reference>
<sequence>MTLTHLPRAAAAATAVAALLALATGCSDAGARPAAATDPVPAASPVALPAPRSAPSPDAVLSPAPAAGEVRVQQGPFTDRVQLTALRLTASPSSSPSVTGHVAISSDISDTLALEITAAYYDADGRLLGTGSFHHQEEGEEAHAGHAAAQQHAEGPRAAGAGIDFTVPADRLTGTPASAVLTVPVLVNE</sequence>
<evidence type="ECO:0008006" key="5">
    <source>
        <dbReference type="Google" id="ProtNLM"/>
    </source>
</evidence>
<dbReference type="RefSeq" id="WP_285346544.1">
    <property type="nucleotide sequence ID" value="NZ_JASITI010000090.1"/>
</dbReference>
<organism evidence="3 4">
    <name type="scientific">Streptomyces katrae</name>
    <dbReference type="NCBI Taxonomy" id="68223"/>
    <lineage>
        <taxon>Bacteria</taxon>
        <taxon>Bacillati</taxon>
        <taxon>Actinomycetota</taxon>
        <taxon>Actinomycetes</taxon>
        <taxon>Kitasatosporales</taxon>
        <taxon>Streptomycetaceae</taxon>
        <taxon>Streptomyces</taxon>
    </lineage>
</organism>
<dbReference type="Proteomes" id="UP001223390">
    <property type="component" value="Unassembled WGS sequence"/>
</dbReference>
<gene>
    <name evidence="3" type="ORF">QEZ40_007491</name>
</gene>
<evidence type="ECO:0000313" key="3">
    <source>
        <dbReference type="EMBL" id="MDK9501119.1"/>
    </source>
</evidence>
<name>A0ABT7H6S9_9ACTN</name>
<protein>
    <recommendedName>
        <fullName evidence="5">Lipoprotein</fullName>
    </recommendedName>
</protein>
<keyword evidence="2" id="KW-0732">Signal</keyword>
<evidence type="ECO:0000256" key="1">
    <source>
        <dbReference type="SAM" id="MobiDB-lite"/>
    </source>
</evidence>
<feature type="chain" id="PRO_5047295707" description="Lipoprotein" evidence="2">
    <location>
        <begin position="30"/>
        <end position="189"/>
    </location>
</feature>
<dbReference type="EMBL" id="JASITI010000090">
    <property type="protein sequence ID" value="MDK9501119.1"/>
    <property type="molecule type" value="Genomic_DNA"/>
</dbReference>
<proteinExistence type="predicted"/>
<evidence type="ECO:0000256" key="2">
    <source>
        <dbReference type="SAM" id="SignalP"/>
    </source>
</evidence>